<gene>
    <name evidence="1" type="ORF">F8625_20415</name>
</gene>
<organism evidence="1">
    <name type="scientific">Salmonella enterica</name>
    <name type="common">Salmonella choleraesuis</name>
    <dbReference type="NCBI Taxonomy" id="28901"/>
    <lineage>
        <taxon>Bacteria</taxon>
        <taxon>Pseudomonadati</taxon>
        <taxon>Pseudomonadota</taxon>
        <taxon>Gammaproteobacteria</taxon>
        <taxon>Enterobacterales</taxon>
        <taxon>Enterobacteriaceae</taxon>
        <taxon>Salmonella</taxon>
    </lineage>
</organism>
<reference evidence="1" key="1">
    <citation type="submission" date="2019-10" db="EMBL/GenBank/DDBJ databases">
        <authorList>
            <consortium name="PulseNet: The National Subtyping Network for Foodborne Disease Surveillance"/>
            <person name="Tarr C.L."/>
            <person name="Trees E."/>
            <person name="Katz L.S."/>
            <person name="Carleton-Romer H.A."/>
            <person name="Stroika S."/>
            <person name="Kucerova Z."/>
            <person name="Roache K.F."/>
            <person name="Sabol A.L."/>
            <person name="Besser J."/>
            <person name="Gerner-Smidt P."/>
        </authorList>
    </citation>
    <scope>NUCLEOTIDE SEQUENCE</scope>
    <source>
        <strain evidence="1">PNUSAS096183</strain>
    </source>
</reference>
<accession>A0A5V4XFH5</accession>
<sequence length="125" mass="14609">MRVLTPHQFFNLNWYVSNPELTSLKPAQDNEPALAMGYVWFHVQDEVNGAEPDEDMMCAVFPWYAEITTTDGTPDIQVFTEQDDCWLSAHQFMFARDAVPSHDEYLVYFDSLNWRADVKKLLLDR</sequence>
<proteinExistence type="predicted"/>
<comment type="caution">
    <text evidence="1">The sequence shown here is derived from an EMBL/GenBank/DDBJ whole genome shotgun (WGS) entry which is preliminary data.</text>
</comment>
<protein>
    <submittedName>
        <fullName evidence="1">Uncharacterized protein</fullName>
    </submittedName>
</protein>
<evidence type="ECO:0000313" key="1">
    <source>
        <dbReference type="EMBL" id="ECZ8222615.1"/>
    </source>
</evidence>
<dbReference type="EMBL" id="AALHXZ010000036">
    <property type="protein sequence ID" value="ECZ8222615.1"/>
    <property type="molecule type" value="Genomic_DNA"/>
</dbReference>
<name>A0A5V4XFH5_SALER</name>
<dbReference type="AlphaFoldDB" id="A0A5V4XFH5"/>